<evidence type="ECO:0000313" key="2">
    <source>
        <dbReference type="EMBL" id="GGF09879.1"/>
    </source>
</evidence>
<dbReference type="PANTHER" id="PTHR30157">
    <property type="entry name" value="FERRIC REDUCTASE, NADPH-DEPENDENT"/>
    <property type="match status" value="1"/>
</dbReference>
<name>A0ABQ1U3S3_9NOCA</name>
<dbReference type="Pfam" id="PF04954">
    <property type="entry name" value="SIP"/>
    <property type="match status" value="1"/>
</dbReference>
<evidence type="ECO:0000259" key="1">
    <source>
        <dbReference type="PROSITE" id="PS51384"/>
    </source>
</evidence>
<organism evidence="2 3">
    <name type="scientific">Williamsia phyllosphaerae</name>
    <dbReference type="NCBI Taxonomy" id="885042"/>
    <lineage>
        <taxon>Bacteria</taxon>
        <taxon>Bacillati</taxon>
        <taxon>Actinomycetota</taxon>
        <taxon>Actinomycetes</taxon>
        <taxon>Mycobacteriales</taxon>
        <taxon>Nocardiaceae</taxon>
        <taxon>Williamsia</taxon>
    </lineage>
</organism>
<dbReference type="CDD" id="cd06193">
    <property type="entry name" value="siderophore_interacting"/>
    <property type="match status" value="1"/>
</dbReference>
<dbReference type="RefSeq" id="WP_188486141.1">
    <property type="nucleotide sequence ID" value="NZ_BMCS01000001.1"/>
</dbReference>
<comment type="caution">
    <text evidence="2">The sequence shown here is derived from an EMBL/GenBank/DDBJ whole genome shotgun (WGS) entry which is preliminary data.</text>
</comment>
<dbReference type="InterPro" id="IPR039261">
    <property type="entry name" value="FNR_nucleotide-bd"/>
</dbReference>
<dbReference type="SUPFAM" id="SSF63380">
    <property type="entry name" value="Riboflavin synthase domain-like"/>
    <property type="match status" value="1"/>
</dbReference>
<dbReference type="EMBL" id="BMCS01000001">
    <property type="protein sequence ID" value="GGF09879.1"/>
    <property type="molecule type" value="Genomic_DNA"/>
</dbReference>
<dbReference type="InterPro" id="IPR017927">
    <property type="entry name" value="FAD-bd_FR_type"/>
</dbReference>
<gene>
    <name evidence="2" type="ORF">GCM10007298_02270</name>
</gene>
<evidence type="ECO:0000313" key="3">
    <source>
        <dbReference type="Proteomes" id="UP000632454"/>
    </source>
</evidence>
<protein>
    <submittedName>
        <fullName evidence="2">Siderophore-interacting protein</fullName>
    </submittedName>
</protein>
<dbReference type="Gene3D" id="2.40.30.10">
    <property type="entry name" value="Translation factors"/>
    <property type="match status" value="1"/>
</dbReference>
<accession>A0ABQ1U3S3</accession>
<sequence>MAEQTTAAPSKGWQGAVLKLFGGDDYTLRVTRAEVVTEHYVRVGFTGGGLLTEKPVHPTMWLRLWFEADGKLHQRGYTLVDPDPAADTFDIEFAIHDGTAARWAQTVEPGAEINATLMGSKFAFPDPAPTGWLLAGDPASLAAINSILDAISASSEPTVPVTIWFEYQHESDRDLPLRTRPTDTVHWIAREPGTTTLVDSVRAAATRSPDHFGWVALEAASTRAVSGIFKNDFGLSRKAVKAQAYWTER</sequence>
<dbReference type="InterPro" id="IPR007037">
    <property type="entry name" value="SIP_rossman_dom"/>
</dbReference>
<keyword evidence="3" id="KW-1185">Reference proteome</keyword>
<reference evidence="3" key="1">
    <citation type="journal article" date="2019" name="Int. J. Syst. Evol. Microbiol.">
        <title>The Global Catalogue of Microorganisms (GCM) 10K type strain sequencing project: providing services to taxonomists for standard genome sequencing and annotation.</title>
        <authorList>
            <consortium name="The Broad Institute Genomics Platform"/>
            <consortium name="The Broad Institute Genome Sequencing Center for Infectious Disease"/>
            <person name="Wu L."/>
            <person name="Ma J."/>
        </authorList>
    </citation>
    <scope>NUCLEOTIDE SEQUENCE [LARGE SCALE GENOMIC DNA]</scope>
    <source>
        <strain evidence="3">CCM 7855</strain>
    </source>
</reference>
<dbReference type="Proteomes" id="UP000632454">
    <property type="component" value="Unassembled WGS sequence"/>
</dbReference>
<dbReference type="InterPro" id="IPR039374">
    <property type="entry name" value="SIP_fam"/>
</dbReference>
<dbReference type="Gene3D" id="3.40.50.80">
    <property type="entry name" value="Nucleotide-binding domain of ferredoxin-NADP reductase (FNR) module"/>
    <property type="match status" value="1"/>
</dbReference>
<dbReference type="InterPro" id="IPR017938">
    <property type="entry name" value="Riboflavin_synthase-like_b-brl"/>
</dbReference>
<proteinExistence type="predicted"/>
<dbReference type="InterPro" id="IPR013113">
    <property type="entry name" value="SIP_FAD-bd"/>
</dbReference>
<dbReference type="Pfam" id="PF08021">
    <property type="entry name" value="FAD_binding_9"/>
    <property type="match status" value="1"/>
</dbReference>
<dbReference type="PANTHER" id="PTHR30157:SF0">
    <property type="entry name" value="NADPH-DEPENDENT FERRIC-CHELATE REDUCTASE"/>
    <property type="match status" value="1"/>
</dbReference>
<feature type="domain" description="FAD-binding FR-type" evidence="1">
    <location>
        <begin position="23"/>
        <end position="127"/>
    </location>
</feature>
<dbReference type="PROSITE" id="PS51384">
    <property type="entry name" value="FAD_FR"/>
    <property type="match status" value="1"/>
</dbReference>